<name>A0A3G2SA15_MALR7</name>
<dbReference type="PIRSF" id="PIRSF000941">
    <property type="entry name" value="DUSP12"/>
    <property type="match status" value="1"/>
</dbReference>
<accession>A0A3G2SA15</accession>
<keyword evidence="3 7" id="KW-0378">Hydrolase</keyword>
<evidence type="ECO:0000256" key="3">
    <source>
        <dbReference type="ARBA" id="ARBA00022801"/>
    </source>
</evidence>
<dbReference type="InterPro" id="IPR029021">
    <property type="entry name" value="Prot-tyrosine_phosphatase-like"/>
</dbReference>
<dbReference type="PANTHER" id="PTHR45848:SF4">
    <property type="entry name" value="DUAL SPECIFICITY PROTEIN PHOSPHATASE 12"/>
    <property type="match status" value="1"/>
</dbReference>
<dbReference type="EC" id="3.1.3.48" evidence="2"/>
<dbReference type="STRING" id="425264.A0A3G2SA15"/>
<keyword evidence="8" id="KW-1185">Reference proteome</keyword>
<dbReference type="Gene3D" id="3.90.190.10">
    <property type="entry name" value="Protein tyrosine phosphatase superfamily"/>
    <property type="match status" value="1"/>
</dbReference>
<proteinExistence type="inferred from homology"/>
<evidence type="ECO:0000313" key="7">
    <source>
        <dbReference type="EMBL" id="AYO44172.1"/>
    </source>
</evidence>
<feature type="active site" description="Phosphocysteine intermediate" evidence="5">
    <location>
        <position position="77"/>
    </location>
</feature>
<dbReference type="PANTHER" id="PTHR45848">
    <property type="entry name" value="DUAL SPECIFICITY PROTEIN PHOSPHATASE 12 FAMILY MEMBER"/>
    <property type="match status" value="1"/>
</dbReference>
<dbReference type="InterPro" id="IPR020422">
    <property type="entry name" value="TYR_PHOSPHATASE_DUAL_dom"/>
</dbReference>
<reference evidence="7 8" key="1">
    <citation type="submission" date="2018-10" db="EMBL/GenBank/DDBJ databases">
        <title>Complete genome sequence of Malassezia restricta CBS 7877.</title>
        <authorList>
            <person name="Morand S.C."/>
            <person name="Bertignac M."/>
            <person name="Iltis A."/>
            <person name="Kolder I."/>
            <person name="Pirovano W."/>
            <person name="Jourdain R."/>
            <person name="Clavaud C."/>
        </authorList>
    </citation>
    <scope>NUCLEOTIDE SEQUENCE [LARGE SCALE GENOMIC DNA]</scope>
    <source>
        <strain evidence="7 8">CBS 7877</strain>
    </source>
</reference>
<evidence type="ECO:0000313" key="8">
    <source>
        <dbReference type="Proteomes" id="UP000269793"/>
    </source>
</evidence>
<dbReference type="InterPro" id="IPR000387">
    <property type="entry name" value="Tyr_Pase_dom"/>
</dbReference>
<dbReference type="VEuPathDB" id="FungiDB:DNF11_3222"/>
<dbReference type="SMART" id="SM00195">
    <property type="entry name" value="DSPc"/>
    <property type="match status" value="1"/>
</dbReference>
<sequence length="325" mass="35623">MKEVVPDVWVGKPPSSDVLGSIQAVISCALDPCPTSLAELNVPVDDAPEAPIFLYFAQAHQFLSTHVQRKEPVLVYCESGRSCSVTIVAAYLIAERHAASVEQALAQIRHVQPQAEPNAGFLQQLELYVSESCRVRLASPRVRRYLLQHTFAMGDYITPAMLAAQDDPYSDAVPDTPASTCARLRCKMCRRELAKDADVVQHEPGKGELAFEPHKRDSVRRGQDTAPVARQKGPSLGLERMQRVLGPRRGLLHSPACSAYFVEPQLWMTESSDVVVGVVSGRLVCPNTHCHAKLGSWTWAGTQCACGAWVTPAFALQRAKVDEVK</sequence>
<dbReference type="GO" id="GO:0008138">
    <property type="term" value="F:protein tyrosine/serine/threonine phosphatase activity"/>
    <property type="evidence" value="ECO:0007669"/>
    <property type="project" value="InterPro"/>
</dbReference>
<keyword evidence="4" id="KW-0904">Protein phosphatase</keyword>
<gene>
    <name evidence="7" type="primary">Dusp12</name>
    <name evidence="7" type="ORF">DNF11_3222</name>
</gene>
<dbReference type="CDD" id="cd14498">
    <property type="entry name" value="DSP"/>
    <property type="match status" value="1"/>
</dbReference>
<organism evidence="7 8">
    <name type="scientific">Malassezia restricta (strain ATCC 96810 / NBRC 103918 / CBS 7877)</name>
    <name type="common">Seborrheic dermatitis infection agent</name>
    <dbReference type="NCBI Taxonomy" id="425264"/>
    <lineage>
        <taxon>Eukaryota</taxon>
        <taxon>Fungi</taxon>
        <taxon>Dikarya</taxon>
        <taxon>Basidiomycota</taxon>
        <taxon>Ustilaginomycotina</taxon>
        <taxon>Malasseziomycetes</taxon>
        <taxon>Malasseziales</taxon>
        <taxon>Malasseziaceae</taxon>
        <taxon>Malassezia</taxon>
    </lineage>
</organism>
<dbReference type="InterPro" id="IPR000340">
    <property type="entry name" value="Dual-sp_phosphatase_cat-dom"/>
</dbReference>
<evidence type="ECO:0000256" key="4">
    <source>
        <dbReference type="ARBA" id="ARBA00022912"/>
    </source>
</evidence>
<comment type="similarity">
    <text evidence="1">Belongs to the protein-tyrosine phosphatase family. Non-receptor class dual specificity subfamily.</text>
</comment>
<dbReference type="SUPFAM" id="SSF52799">
    <property type="entry name" value="(Phosphotyrosine protein) phosphatases II"/>
    <property type="match status" value="1"/>
</dbReference>
<dbReference type="GO" id="GO:0005634">
    <property type="term" value="C:nucleus"/>
    <property type="evidence" value="ECO:0007669"/>
    <property type="project" value="TreeGrafter"/>
</dbReference>
<evidence type="ECO:0000256" key="5">
    <source>
        <dbReference type="PIRSR" id="PIRSR000941-50"/>
    </source>
</evidence>
<protein>
    <recommendedName>
        <fullName evidence="2">protein-tyrosine-phosphatase</fullName>
        <ecNumber evidence="2">3.1.3.48</ecNumber>
    </recommendedName>
</protein>
<dbReference type="Pfam" id="PF00782">
    <property type="entry name" value="DSPc"/>
    <property type="match status" value="1"/>
</dbReference>
<evidence type="ECO:0000256" key="2">
    <source>
        <dbReference type="ARBA" id="ARBA00013064"/>
    </source>
</evidence>
<dbReference type="EMBL" id="CP033153">
    <property type="protein sequence ID" value="AYO44172.1"/>
    <property type="molecule type" value="Genomic_DNA"/>
</dbReference>
<dbReference type="InterPro" id="IPR016278">
    <property type="entry name" value="DUSP12"/>
</dbReference>
<dbReference type="OrthoDB" id="2017893at2759"/>
<evidence type="ECO:0000256" key="1">
    <source>
        <dbReference type="ARBA" id="ARBA00008601"/>
    </source>
</evidence>
<dbReference type="Proteomes" id="UP000269793">
    <property type="component" value="Chromosome VI"/>
</dbReference>
<feature type="domain" description="Tyrosine specific protein phosphatases" evidence="6">
    <location>
        <begin position="54"/>
        <end position="113"/>
    </location>
</feature>
<dbReference type="AlphaFoldDB" id="A0A3G2SA15"/>
<dbReference type="PROSITE" id="PS50056">
    <property type="entry name" value="TYR_PHOSPHATASE_2"/>
    <property type="match status" value="1"/>
</dbReference>
<dbReference type="GO" id="GO:0004725">
    <property type="term" value="F:protein tyrosine phosphatase activity"/>
    <property type="evidence" value="ECO:0007669"/>
    <property type="project" value="UniProtKB-EC"/>
</dbReference>
<dbReference type="PROSITE" id="PS51257">
    <property type="entry name" value="PROKAR_LIPOPROTEIN"/>
    <property type="match status" value="1"/>
</dbReference>
<evidence type="ECO:0000259" key="6">
    <source>
        <dbReference type="PROSITE" id="PS50056"/>
    </source>
</evidence>